<dbReference type="GO" id="GO:0003729">
    <property type="term" value="F:mRNA binding"/>
    <property type="evidence" value="ECO:0007669"/>
    <property type="project" value="TreeGrafter"/>
</dbReference>
<accession>A0AAE0DPE2</accession>
<gene>
    <name evidence="5" type="ORF">OEA41_000402</name>
</gene>
<keyword evidence="6" id="KW-1185">Reference proteome</keyword>
<feature type="coiled-coil region" evidence="4">
    <location>
        <begin position="59"/>
        <end position="104"/>
    </location>
</feature>
<dbReference type="PANTHER" id="PTHR13375">
    <property type="entry name" value="FMS INTERACTING PROTEIN"/>
    <property type="match status" value="1"/>
</dbReference>
<evidence type="ECO:0000256" key="2">
    <source>
        <dbReference type="ARBA" id="ARBA00008044"/>
    </source>
</evidence>
<proteinExistence type="inferred from homology"/>
<dbReference type="EMBL" id="JASNWA010000003">
    <property type="protein sequence ID" value="KAK3178269.1"/>
    <property type="molecule type" value="Genomic_DNA"/>
</dbReference>
<evidence type="ECO:0000313" key="5">
    <source>
        <dbReference type="EMBL" id="KAK3178269.1"/>
    </source>
</evidence>
<evidence type="ECO:0008006" key="7">
    <source>
        <dbReference type="Google" id="ProtNLM"/>
    </source>
</evidence>
<keyword evidence="3" id="KW-0539">Nucleus</keyword>
<protein>
    <recommendedName>
        <fullName evidence="7">THO complex subunit 5</fullName>
    </recommendedName>
</protein>
<dbReference type="InterPro" id="IPR019163">
    <property type="entry name" value="THO_Thoc5"/>
</dbReference>
<name>A0AAE0DPE2_9LECA</name>
<dbReference type="Pfam" id="PF09766">
    <property type="entry name" value="FmiP_Thoc5"/>
    <property type="match status" value="1"/>
</dbReference>
<dbReference type="GO" id="GO:0006406">
    <property type="term" value="P:mRNA export from nucleus"/>
    <property type="evidence" value="ECO:0007669"/>
    <property type="project" value="TreeGrafter"/>
</dbReference>
<reference evidence="5" key="1">
    <citation type="submission" date="2022-11" db="EMBL/GenBank/DDBJ databases">
        <title>Chromosomal genome sequence assembly and mating type (MAT) locus characterization of the leprose asexual lichenized fungus Lepraria neglecta (Nyl.) Erichsen.</title>
        <authorList>
            <person name="Allen J.L."/>
            <person name="Pfeffer B."/>
        </authorList>
    </citation>
    <scope>NUCLEOTIDE SEQUENCE</scope>
    <source>
        <strain evidence="5">Allen 5258</strain>
    </source>
</reference>
<comment type="subcellular location">
    <subcellularLocation>
        <location evidence="1">Nucleus</location>
    </subcellularLocation>
</comment>
<dbReference type="AlphaFoldDB" id="A0AAE0DPE2"/>
<keyword evidence="4" id="KW-0175">Coiled coil</keyword>
<feature type="coiled-coil region" evidence="4">
    <location>
        <begin position="155"/>
        <end position="182"/>
    </location>
</feature>
<dbReference type="PANTHER" id="PTHR13375:SF3">
    <property type="entry name" value="THO COMPLEX SUBUNIT 5 HOMOLOG"/>
    <property type="match status" value="1"/>
</dbReference>
<evidence type="ECO:0000256" key="3">
    <source>
        <dbReference type="ARBA" id="ARBA00023242"/>
    </source>
</evidence>
<dbReference type="Proteomes" id="UP001276659">
    <property type="component" value="Unassembled WGS sequence"/>
</dbReference>
<evidence type="ECO:0000256" key="1">
    <source>
        <dbReference type="ARBA" id="ARBA00004123"/>
    </source>
</evidence>
<organism evidence="5 6">
    <name type="scientific">Lepraria neglecta</name>
    <dbReference type="NCBI Taxonomy" id="209136"/>
    <lineage>
        <taxon>Eukaryota</taxon>
        <taxon>Fungi</taxon>
        <taxon>Dikarya</taxon>
        <taxon>Ascomycota</taxon>
        <taxon>Pezizomycotina</taxon>
        <taxon>Lecanoromycetes</taxon>
        <taxon>OSLEUM clade</taxon>
        <taxon>Lecanoromycetidae</taxon>
        <taxon>Lecanorales</taxon>
        <taxon>Lecanorineae</taxon>
        <taxon>Stereocaulaceae</taxon>
        <taxon>Lepraria</taxon>
    </lineage>
</organism>
<comment type="similarity">
    <text evidence="2">Belongs to the THOC5 family.</text>
</comment>
<sequence length="212" mass="24238">MLAADAEMGIGDIVTDQYLQSVLDASTHTRQQCMNLIDLAEASAISALQTPPLEVQLELSKQQKLLNSYISQLRELNRNAITKVRNTKQTTAEARQEIDRLHLQLQNLYYEERHLRGEIAAHKYSQLPLMPVEDFLQIHPEQSEDDKKTLMFARINHELSEREALESQRQGLLKQKQGLIADNKKRKDDLAGLDKDLETFIDVRVALVGHND</sequence>
<evidence type="ECO:0000256" key="4">
    <source>
        <dbReference type="SAM" id="Coils"/>
    </source>
</evidence>
<evidence type="ECO:0000313" key="6">
    <source>
        <dbReference type="Proteomes" id="UP001276659"/>
    </source>
</evidence>
<dbReference type="GO" id="GO:0000445">
    <property type="term" value="C:THO complex part of transcription export complex"/>
    <property type="evidence" value="ECO:0007669"/>
    <property type="project" value="TreeGrafter"/>
</dbReference>
<comment type="caution">
    <text evidence="5">The sequence shown here is derived from an EMBL/GenBank/DDBJ whole genome shotgun (WGS) entry which is preliminary data.</text>
</comment>